<reference evidence="10 11" key="1">
    <citation type="submission" date="2022-11" db="EMBL/GenBank/DDBJ databases">
        <title>Haliovirga abyssi gen. nov., sp. nov., a mesophilic fermentative bacterium isolated from the Iheya North hydrothermal field and the proposal of Haliovirgaceae fam. nov.</title>
        <authorList>
            <person name="Miyazaki U."/>
            <person name="Tame A."/>
            <person name="Miyazaki J."/>
            <person name="Takai K."/>
            <person name="Sawayama S."/>
            <person name="Kitajima M."/>
            <person name="Okamoto A."/>
            <person name="Nakagawa S."/>
        </authorList>
    </citation>
    <scope>NUCLEOTIDE SEQUENCE [LARGE SCALE GENOMIC DNA]</scope>
    <source>
        <strain evidence="10 11">IC12</strain>
    </source>
</reference>
<dbReference type="InterPro" id="IPR027417">
    <property type="entry name" value="P-loop_NTPase"/>
</dbReference>
<evidence type="ECO:0000313" key="10">
    <source>
        <dbReference type="EMBL" id="BDU49690.1"/>
    </source>
</evidence>
<dbReference type="SUPFAM" id="SSF52540">
    <property type="entry name" value="P-loop containing nucleoside triphosphate hydrolases"/>
    <property type="match status" value="1"/>
</dbReference>
<dbReference type="Gene3D" id="3.40.50.300">
    <property type="entry name" value="P-loop containing nucleotide triphosphate hydrolases"/>
    <property type="match status" value="1"/>
</dbReference>
<dbReference type="GO" id="GO:0015421">
    <property type="term" value="F:ABC-type oligopeptide transporter activity"/>
    <property type="evidence" value="ECO:0007669"/>
    <property type="project" value="TreeGrafter"/>
</dbReference>
<evidence type="ECO:0000259" key="8">
    <source>
        <dbReference type="PROSITE" id="PS50893"/>
    </source>
</evidence>
<name>A0AAU9D8U2_9FUSO</name>
<dbReference type="PROSITE" id="PS50893">
    <property type="entry name" value="ABC_TRANSPORTER_2"/>
    <property type="match status" value="1"/>
</dbReference>
<organism evidence="10 11">
    <name type="scientific">Haliovirga abyssi</name>
    <dbReference type="NCBI Taxonomy" id="2996794"/>
    <lineage>
        <taxon>Bacteria</taxon>
        <taxon>Fusobacteriati</taxon>
        <taxon>Fusobacteriota</taxon>
        <taxon>Fusobacteriia</taxon>
        <taxon>Fusobacteriales</taxon>
        <taxon>Haliovirgaceae</taxon>
        <taxon>Haliovirga</taxon>
    </lineage>
</organism>
<dbReference type="PANTHER" id="PTHR43394">
    <property type="entry name" value="ATP-DEPENDENT PERMEASE MDL1, MITOCHONDRIAL"/>
    <property type="match status" value="1"/>
</dbReference>
<keyword evidence="3" id="KW-0547">Nucleotide-binding</keyword>
<feature type="domain" description="ABC transporter" evidence="8">
    <location>
        <begin position="339"/>
        <end position="572"/>
    </location>
</feature>
<feature type="transmembrane region" description="Helical" evidence="7">
    <location>
        <begin position="133"/>
        <end position="156"/>
    </location>
</feature>
<evidence type="ECO:0000256" key="1">
    <source>
        <dbReference type="ARBA" id="ARBA00004651"/>
    </source>
</evidence>
<feature type="transmembrane region" description="Helical" evidence="7">
    <location>
        <begin position="20"/>
        <end position="44"/>
    </location>
</feature>
<dbReference type="GO" id="GO:0005886">
    <property type="term" value="C:plasma membrane"/>
    <property type="evidence" value="ECO:0007669"/>
    <property type="project" value="UniProtKB-SubCell"/>
</dbReference>
<dbReference type="InterPro" id="IPR003593">
    <property type="entry name" value="AAA+_ATPase"/>
</dbReference>
<keyword evidence="11" id="KW-1185">Reference proteome</keyword>
<dbReference type="PROSITE" id="PS50929">
    <property type="entry name" value="ABC_TM1F"/>
    <property type="match status" value="1"/>
</dbReference>
<dbReference type="GO" id="GO:0016887">
    <property type="term" value="F:ATP hydrolysis activity"/>
    <property type="evidence" value="ECO:0007669"/>
    <property type="project" value="InterPro"/>
</dbReference>
<evidence type="ECO:0000256" key="2">
    <source>
        <dbReference type="ARBA" id="ARBA00022692"/>
    </source>
</evidence>
<evidence type="ECO:0000256" key="5">
    <source>
        <dbReference type="ARBA" id="ARBA00022989"/>
    </source>
</evidence>
<feature type="transmembrane region" description="Helical" evidence="7">
    <location>
        <begin position="162"/>
        <end position="181"/>
    </location>
</feature>
<gene>
    <name evidence="10" type="ORF">HLVA_02590</name>
</gene>
<evidence type="ECO:0000313" key="11">
    <source>
        <dbReference type="Proteomes" id="UP001321582"/>
    </source>
</evidence>
<keyword evidence="4" id="KW-0067">ATP-binding</keyword>
<evidence type="ECO:0000256" key="7">
    <source>
        <dbReference type="SAM" id="Phobius"/>
    </source>
</evidence>
<dbReference type="SUPFAM" id="SSF90123">
    <property type="entry name" value="ABC transporter transmembrane region"/>
    <property type="match status" value="1"/>
</dbReference>
<dbReference type="CDD" id="cd18552">
    <property type="entry name" value="ABC_6TM_MsbA_like"/>
    <property type="match status" value="1"/>
</dbReference>
<feature type="domain" description="ABC transmembrane type-1" evidence="9">
    <location>
        <begin position="24"/>
        <end position="305"/>
    </location>
</feature>
<dbReference type="InterPro" id="IPR039421">
    <property type="entry name" value="Type_1_exporter"/>
</dbReference>
<dbReference type="Proteomes" id="UP001321582">
    <property type="component" value="Chromosome"/>
</dbReference>
<dbReference type="PROSITE" id="PS00211">
    <property type="entry name" value="ABC_TRANSPORTER_1"/>
    <property type="match status" value="1"/>
</dbReference>
<feature type="transmembrane region" description="Helical" evidence="7">
    <location>
        <begin position="249"/>
        <end position="270"/>
    </location>
</feature>
<evidence type="ECO:0000259" key="9">
    <source>
        <dbReference type="PROSITE" id="PS50929"/>
    </source>
</evidence>
<evidence type="ECO:0000256" key="6">
    <source>
        <dbReference type="ARBA" id="ARBA00023136"/>
    </source>
</evidence>
<protein>
    <submittedName>
        <fullName evidence="10">ABC transporter</fullName>
    </submittedName>
</protein>
<comment type="subcellular location">
    <subcellularLocation>
        <location evidence="1">Cell membrane</location>
        <topology evidence="1">Multi-pass membrane protein</topology>
    </subcellularLocation>
</comment>
<dbReference type="Gene3D" id="1.20.1560.10">
    <property type="entry name" value="ABC transporter type 1, transmembrane domain"/>
    <property type="match status" value="1"/>
</dbReference>
<keyword evidence="5 7" id="KW-1133">Transmembrane helix</keyword>
<evidence type="ECO:0000256" key="4">
    <source>
        <dbReference type="ARBA" id="ARBA00022840"/>
    </source>
</evidence>
<dbReference type="FunFam" id="3.40.50.300:FF:001443">
    <property type="entry name" value="ABC transporter, ATP-binding protein"/>
    <property type="match status" value="1"/>
</dbReference>
<accession>A0AAU9D8U2</accession>
<proteinExistence type="predicted"/>
<dbReference type="Pfam" id="PF00664">
    <property type="entry name" value="ABC_membrane"/>
    <property type="match status" value="1"/>
</dbReference>
<evidence type="ECO:0000256" key="3">
    <source>
        <dbReference type="ARBA" id="ARBA00022741"/>
    </source>
</evidence>
<sequence>MKLKIDLRVKRALKYIKPYLGLSILSIVLASLAAATAASPIFIIKQVVNDVLMKKNYNMLIMINIAIILIFILKGFVFYYQAYVSAYISNKITFNVRQELFEHLQKLSMGYFAKTEVGELMARFYNDTEKFKAFIVLAFSSIVKLFTILIAVIAIFQMSWKLSIISLIFIPLLSKIVRTFTKKLYKTGGEIQKKIGIITTVIQENLSGIRVVKAFANEDYEIEKFRKINDENFNANIKNVKISSKVTPVVDFFNAVSLVIILMIGGVQVIKGEVDSGQFLAFLTALALLSDPLRVLTSNINKMTTNLSSVERVFEILDEIPEIREIETPITKEEIIGKVDIKDIYFKYDREYVLKNVNISGNPGEVVALVGQSGSGKTTLVNLIPRFYEVEKGEILVDGENIKNLEIKFLRKNIGIVPQETFLFSGTIRENIMYGKRDATFKEVKKAAESANAIEFIEKLPNGFDTEVGERGVLLSGGQKQRIAIARAILKNPKILILDEATSALDTESERLVQDALDKLMKNRTTFVIAHRLSTIINADKIVVMKNGEIQEVGTHKKLLEKRGMYKELYDKQFKN</sequence>
<dbReference type="InterPro" id="IPR003439">
    <property type="entry name" value="ABC_transporter-like_ATP-bd"/>
</dbReference>
<keyword evidence="2 7" id="KW-0812">Transmembrane</keyword>
<dbReference type="InterPro" id="IPR017871">
    <property type="entry name" value="ABC_transporter-like_CS"/>
</dbReference>
<dbReference type="EMBL" id="AP027059">
    <property type="protein sequence ID" value="BDU49690.1"/>
    <property type="molecule type" value="Genomic_DNA"/>
</dbReference>
<dbReference type="AlphaFoldDB" id="A0AAU9D8U2"/>
<dbReference type="SMART" id="SM00382">
    <property type="entry name" value="AAA"/>
    <property type="match status" value="1"/>
</dbReference>
<dbReference type="KEGG" id="haby:HLVA_02590"/>
<dbReference type="RefSeq" id="WP_307904636.1">
    <property type="nucleotide sequence ID" value="NZ_AP027059.1"/>
</dbReference>
<dbReference type="Pfam" id="PF00005">
    <property type="entry name" value="ABC_tran"/>
    <property type="match status" value="1"/>
</dbReference>
<dbReference type="InterPro" id="IPR011527">
    <property type="entry name" value="ABC1_TM_dom"/>
</dbReference>
<dbReference type="InterPro" id="IPR036640">
    <property type="entry name" value="ABC1_TM_sf"/>
</dbReference>
<feature type="transmembrane region" description="Helical" evidence="7">
    <location>
        <begin position="56"/>
        <end position="80"/>
    </location>
</feature>
<dbReference type="GO" id="GO:0005524">
    <property type="term" value="F:ATP binding"/>
    <property type="evidence" value="ECO:0007669"/>
    <property type="project" value="UniProtKB-KW"/>
</dbReference>
<dbReference type="PANTHER" id="PTHR43394:SF1">
    <property type="entry name" value="ATP-BINDING CASSETTE SUB-FAMILY B MEMBER 10, MITOCHONDRIAL"/>
    <property type="match status" value="1"/>
</dbReference>
<keyword evidence="6 7" id="KW-0472">Membrane</keyword>